<dbReference type="GO" id="GO:0000287">
    <property type="term" value="F:magnesium ion binding"/>
    <property type="evidence" value="ECO:0007669"/>
    <property type="project" value="UniProtKB-ARBA"/>
</dbReference>
<dbReference type="Pfam" id="PF05116">
    <property type="entry name" value="S6PP"/>
    <property type="match status" value="1"/>
</dbReference>
<dbReference type="InterPro" id="IPR023214">
    <property type="entry name" value="HAD_sf"/>
</dbReference>
<evidence type="ECO:0000259" key="1">
    <source>
        <dbReference type="Pfam" id="PF05116"/>
    </source>
</evidence>
<dbReference type="SUPFAM" id="SSF56784">
    <property type="entry name" value="HAD-like"/>
    <property type="match status" value="1"/>
</dbReference>
<dbReference type="GO" id="GO:0016791">
    <property type="term" value="F:phosphatase activity"/>
    <property type="evidence" value="ECO:0007669"/>
    <property type="project" value="TreeGrafter"/>
</dbReference>
<dbReference type="InterPro" id="IPR036412">
    <property type="entry name" value="HAD-like_sf"/>
</dbReference>
<dbReference type="GO" id="GO:0005829">
    <property type="term" value="C:cytosol"/>
    <property type="evidence" value="ECO:0007669"/>
    <property type="project" value="TreeGrafter"/>
</dbReference>
<evidence type="ECO:0000313" key="2">
    <source>
        <dbReference type="EMBL" id="TPE47093.1"/>
    </source>
</evidence>
<organism evidence="2 3">
    <name type="scientific">Maribrevibacterium harenarium</name>
    <dbReference type="NCBI Taxonomy" id="2589817"/>
    <lineage>
        <taxon>Bacteria</taxon>
        <taxon>Pseudomonadati</taxon>
        <taxon>Pseudomonadota</taxon>
        <taxon>Gammaproteobacteria</taxon>
        <taxon>Oceanospirillales</taxon>
        <taxon>Oceanospirillaceae</taxon>
        <taxon>Maribrevibacterium</taxon>
    </lineage>
</organism>
<feature type="domain" description="Sucrose phosphatase-like" evidence="1">
    <location>
        <begin position="103"/>
        <end position="233"/>
    </location>
</feature>
<dbReference type="Proteomes" id="UP000315901">
    <property type="component" value="Unassembled WGS sequence"/>
</dbReference>
<name>A0A501WAY4_9GAMM</name>
<dbReference type="AlphaFoldDB" id="A0A501WAY4"/>
<proteinExistence type="predicted"/>
<dbReference type="NCBIfam" id="TIGR01484">
    <property type="entry name" value="HAD-SF-IIB"/>
    <property type="match status" value="1"/>
</dbReference>
<keyword evidence="3" id="KW-1185">Reference proteome</keyword>
<dbReference type="Gene3D" id="3.40.50.1000">
    <property type="entry name" value="HAD superfamily/HAD-like"/>
    <property type="match status" value="2"/>
</dbReference>
<dbReference type="InterPro" id="IPR006380">
    <property type="entry name" value="SPP-like_dom"/>
</dbReference>
<dbReference type="OrthoDB" id="5292903at2"/>
<dbReference type="PANTHER" id="PTHR10000:SF8">
    <property type="entry name" value="HAD SUPERFAMILY HYDROLASE-LIKE, TYPE 3"/>
    <property type="match status" value="1"/>
</dbReference>
<sequence>MSPALLSDVTREQLSQVRYVLTDVDDTLTWQGKLPAQTLTALYDLQQAGIKVIPVTGGCAGWSDMIASAFPVAGVISEGGGVFLEVQGKRINYHFFQSEEMMRTEQARILELVNTHLQKFPELCLARDQNYRLTDVAVDYAQRIVPPALEQKDALLALLKQQGLNAKASSIHINICADGVDKFAMTHKVLTQHFGLNATDFPSQVLYVGDAPNDESMFAQFPLSVGVANIAHHLPHMSYQPAFISQAPGGLGFAELASLIISSRTD</sequence>
<reference evidence="2 3" key="1">
    <citation type="submission" date="2019-06" db="EMBL/GenBank/DDBJ databases">
        <title>A novel bacterium of genus Marinomonas, isolated from coastal sand.</title>
        <authorList>
            <person name="Huang H."/>
            <person name="Mo K."/>
            <person name="Hu Y."/>
        </authorList>
    </citation>
    <scope>NUCLEOTIDE SEQUENCE [LARGE SCALE GENOMIC DNA]</scope>
    <source>
        <strain evidence="2 3">HB171799</strain>
    </source>
</reference>
<accession>A0A501WAY4</accession>
<dbReference type="EMBL" id="VFRR01000047">
    <property type="protein sequence ID" value="TPE47093.1"/>
    <property type="molecule type" value="Genomic_DNA"/>
</dbReference>
<comment type="caution">
    <text evidence="2">The sequence shown here is derived from an EMBL/GenBank/DDBJ whole genome shotgun (WGS) entry which is preliminary data.</text>
</comment>
<dbReference type="RefSeq" id="WP_140591064.1">
    <property type="nucleotide sequence ID" value="NZ_VFRR01000047.1"/>
</dbReference>
<gene>
    <name evidence="2" type="ORF">FJM67_15225</name>
</gene>
<protein>
    <submittedName>
        <fullName evidence="2">HAD family phosphatase</fullName>
    </submittedName>
</protein>
<evidence type="ECO:0000313" key="3">
    <source>
        <dbReference type="Proteomes" id="UP000315901"/>
    </source>
</evidence>
<dbReference type="InterPro" id="IPR006379">
    <property type="entry name" value="HAD-SF_hydro_IIB"/>
</dbReference>
<dbReference type="PANTHER" id="PTHR10000">
    <property type="entry name" value="PHOSPHOSERINE PHOSPHATASE"/>
    <property type="match status" value="1"/>
</dbReference>